<comment type="catalytic activity">
    <reaction evidence="8 11">
        <text>ITP + H2O = IDP + phosphate + H(+)</text>
        <dbReference type="Rhea" id="RHEA:28330"/>
        <dbReference type="ChEBI" id="CHEBI:15377"/>
        <dbReference type="ChEBI" id="CHEBI:15378"/>
        <dbReference type="ChEBI" id="CHEBI:43474"/>
        <dbReference type="ChEBI" id="CHEBI:58280"/>
        <dbReference type="ChEBI" id="CHEBI:61402"/>
        <dbReference type="EC" id="3.6.1.73"/>
    </reaction>
</comment>
<dbReference type="GO" id="GO:0103023">
    <property type="term" value="F:ITPase activity"/>
    <property type="evidence" value="ECO:0007669"/>
    <property type="project" value="UniProtKB-EC"/>
</dbReference>
<comment type="similarity">
    <text evidence="10 11">Belongs to the YjjX NTPase family.</text>
</comment>
<dbReference type="NCBIfam" id="NF003459">
    <property type="entry name" value="PRK05074.1"/>
    <property type="match status" value="1"/>
</dbReference>
<evidence type="ECO:0000256" key="9">
    <source>
        <dbReference type="ARBA" id="ARBA00048781"/>
    </source>
</evidence>
<evidence type="ECO:0000256" key="10">
    <source>
        <dbReference type="ARBA" id="ARBA00060855"/>
    </source>
</evidence>
<dbReference type="GO" id="GO:0000166">
    <property type="term" value="F:nucleotide binding"/>
    <property type="evidence" value="ECO:0007669"/>
    <property type="project" value="UniProtKB-KW"/>
</dbReference>
<keyword evidence="3 11" id="KW-0547">Nucleotide-binding</keyword>
<name>A0A4R2FK30_9GAMM</name>
<feature type="binding site" evidence="11">
    <location>
        <position position="70"/>
    </location>
    <ligand>
        <name>Mg(2+)</name>
        <dbReference type="ChEBI" id="CHEBI:18420"/>
    </ligand>
</feature>
<evidence type="ECO:0000259" key="12">
    <source>
        <dbReference type="Pfam" id="PF01931"/>
    </source>
</evidence>
<evidence type="ECO:0000256" key="5">
    <source>
        <dbReference type="ARBA" id="ARBA00022842"/>
    </source>
</evidence>
<dbReference type="EMBL" id="SLWF01000003">
    <property type="protein sequence ID" value="TCN88884.1"/>
    <property type="molecule type" value="Genomic_DNA"/>
</dbReference>
<dbReference type="SUPFAM" id="SSF52972">
    <property type="entry name" value="ITPase-like"/>
    <property type="match status" value="1"/>
</dbReference>
<evidence type="ECO:0000256" key="6">
    <source>
        <dbReference type="ARBA" id="ARBA00023080"/>
    </source>
</evidence>
<dbReference type="PANTHER" id="PTHR34699">
    <property type="match status" value="1"/>
</dbReference>
<comment type="caution">
    <text evidence="11">Lacks conserved residue(s) required for the propagation of feature annotation.</text>
</comment>
<keyword evidence="4 11" id="KW-0378">Hydrolase</keyword>
<keyword evidence="5 11" id="KW-0460">Magnesium</keyword>
<comment type="cofactor">
    <cofactor evidence="11">
        <name>Mg(2+)</name>
        <dbReference type="ChEBI" id="CHEBI:18420"/>
    </cofactor>
    <cofactor evidence="11">
        <name>Mn(2+)</name>
        <dbReference type="ChEBI" id="CHEBI:29035"/>
    </cofactor>
    <text evidence="11">Binds 1 divalent metal cation per subunit; can use either Mg(2+) or Mn(2+).</text>
</comment>
<comment type="subunit">
    <text evidence="11">Homodimer.</text>
</comment>
<dbReference type="Gene3D" id="3.90.950.10">
    <property type="match status" value="1"/>
</dbReference>
<comment type="caution">
    <text evidence="13">The sequence shown here is derived from an EMBL/GenBank/DDBJ whole genome shotgun (WGS) entry which is preliminary data.</text>
</comment>
<dbReference type="GO" id="GO:0046872">
    <property type="term" value="F:metal ion binding"/>
    <property type="evidence" value="ECO:0007669"/>
    <property type="project" value="UniProtKB-KW"/>
</dbReference>
<dbReference type="Proteomes" id="UP000294832">
    <property type="component" value="Unassembled WGS sequence"/>
</dbReference>
<dbReference type="InterPro" id="IPR050299">
    <property type="entry name" value="YjjX_NTPase"/>
</dbReference>
<dbReference type="RefSeq" id="WP_133037830.1">
    <property type="nucleotide sequence ID" value="NZ_SLWF01000003.1"/>
</dbReference>
<evidence type="ECO:0000313" key="14">
    <source>
        <dbReference type="Proteomes" id="UP000294832"/>
    </source>
</evidence>
<reference evidence="13 14" key="1">
    <citation type="submission" date="2019-03" db="EMBL/GenBank/DDBJ databases">
        <title>Freshwater and sediment microbial communities from various areas in North America, analyzing microbe dynamics in response to fracking.</title>
        <authorList>
            <person name="Lamendella R."/>
        </authorList>
    </citation>
    <scope>NUCLEOTIDE SEQUENCE [LARGE SCALE GENOMIC DNA]</scope>
    <source>
        <strain evidence="13 14">74A</strain>
    </source>
</reference>
<comment type="function">
    <text evidence="11">Phosphatase that hydrolyzes non-canonical purine nucleotides such as XTP and ITP to their respective diphosphate derivatives. Probably excludes non-canonical purines from DNA/RNA precursor pool, thus preventing their incorporation into DNA/RNA and avoiding chromosomal lesions.</text>
</comment>
<evidence type="ECO:0000256" key="11">
    <source>
        <dbReference type="HAMAP-Rule" id="MF_00648"/>
    </source>
</evidence>
<evidence type="ECO:0000256" key="7">
    <source>
        <dbReference type="ARBA" id="ARBA00023211"/>
    </source>
</evidence>
<keyword evidence="6 11" id="KW-0546">Nucleotide metabolism</keyword>
<comment type="catalytic activity">
    <reaction evidence="9 11">
        <text>XTP + H2O = XDP + phosphate + H(+)</text>
        <dbReference type="Rhea" id="RHEA:28406"/>
        <dbReference type="ChEBI" id="CHEBI:15377"/>
        <dbReference type="ChEBI" id="CHEBI:15378"/>
        <dbReference type="ChEBI" id="CHEBI:43474"/>
        <dbReference type="ChEBI" id="CHEBI:59884"/>
        <dbReference type="ChEBI" id="CHEBI:61314"/>
        <dbReference type="EC" id="3.6.1.73"/>
    </reaction>
</comment>
<dbReference type="FunFam" id="3.90.950.10:FF:000002">
    <property type="entry name" value="Inosine/xanthosine triphosphatase"/>
    <property type="match status" value="1"/>
</dbReference>
<dbReference type="InterPro" id="IPR029001">
    <property type="entry name" value="ITPase-like_fam"/>
</dbReference>
<feature type="binding site" evidence="11">
    <location>
        <begin position="11"/>
        <end position="16"/>
    </location>
    <ligand>
        <name>substrate</name>
    </ligand>
</feature>
<dbReference type="Pfam" id="PF01931">
    <property type="entry name" value="NTPase_I-T"/>
    <property type="match status" value="1"/>
</dbReference>
<accession>A0A4R2FK30</accession>
<evidence type="ECO:0000256" key="8">
    <source>
        <dbReference type="ARBA" id="ARBA00048174"/>
    </source>
</evidence>
<sequence length="177" mass="19190">MKTVIRVVVGSTNPIKINAARTAVATLHPEAEIHCEGVKAPSRVADQPMTDAATRQGAINRVNWCRSHTQADYYLAMEGGVDIVAAQAYTYAWVAIANQQQVCLSRSAHLPLPTRVYQALEQGQELGDVMDRMFNTVNIKQAGGAIGLLTHGHASRESTYTAALVMAAAPLRFPELY</sequence>
<keyword evidence="14" id="KW-1185">Reference proteome</keyword>
<dbReference type="HAMAP" id="MF_00648">
    <property type="entry name" value="Non_canon_purine_NTPase_YjjX"/>
    <property type="match status" value="1"/>
</dbReference>
<dbReference type="InterPro" id="IPR026533">
    <property type="entry name" value="NTPase/PRRC1"/>
</dbReference>
<comment type="cofactor">
    <cofactor evidence="1">
        <name>Mn(2+)</name>
        <dbReference type="ChEBI" id="CHEBI:29035"/>
    </cofactor>
</comment>
<evidence type="ECO:0000256" key="3">
    <source>
        <dbReference type="ARBA" id="ARBA00022741"/>
    </source>
</evidence>
<organism evidence="13 14">
    <name type="scientific">Shewanella fodinae</name>
    <dbReference type="NCBI Taxonomy" id="552357"/>
    <lineage>
        <taxon>Bacteria</taxon>
        <taxon>Pseudomonadati</taxon>
        <taxon>Pseudomonadota</taxon>
        <taxon>Gammaproteobacteria</taxon>
        <taxon>Alteromonadales</taxon>
        <taxon>Shewanellaceae</taxon>
        <taxon>Shewanella</taxon>
    </lineage>
</organism>
<evidence type="ECO:0000256" key="2">
    <source>
        <dbReference type="ARBA" id="ARBA00022723"/>
    </source>
</evidence>
<evidence type="ECO:0000256" key="1">
    <source>
        <dbReference type="ARBA" id="ARBA00001936"/>
    </source>
</evidence>
<proteinExistence type="inferred from homology"/>
<dbReference type="AlphaFoldDB" id="A0A4R2FK30"/>
<keyword evidence="2 11" id="KW-0479">Metal-binding</keyword>
<dbReference type="OrthoDB" id="6334099at2"/>
<dbReference type="GO" id="GO:0009117">
    <property type="term" value="P:nucleotide metabolic process"/>
    <property type="evidence" value="ECO:0007669"/>
    <property type="project" value="UniProtKB-KW"/>
</dbReference>
<dbReference type="GO" id="GO:0006772">
    <property type="term" value="P:thiamine metabolic process"/>
    <property type="evidence" value="ECO:0007669"/>
    <property type="project" value="TreeGrafter"/>
</dbReference>
<protein>
    <recommendedName>
        <fullName evidence="11">Inosine/xanthosine triphosphatase</fullName>
        <shortName evidence="11">ITPase/XTPase</shortName>
        <ecNumber evidence="11">3.6.1.73</ecNumber>
    </recommendedName>
    <alternativeName>
        <fullName evidence="11">Non-canonical purine NTP phosphatase</fullName>
    </alternativeName>
    <alternativeName>
        <fullName evidence="11">Non-standard purine NTP phosphatase</fullName>
    </alternativeName>
    <alternativeName>
        <fullName evidence="11">Nucleoside-triphosphate phosphatase</fullName>
        <shortName evidence="11">NTPase</shortName>
    </alternativeName>
</protein>
<dbReference type="InterPro" id="IPR002786">
    <property type="entry name" value="Non_canon_purine_NTPase"/>
</dbReference>
<gene>
    <name evidence="13" type="ORF">EDC91_10364</name>
</gene>
<feature type="domain" description="Non-canonical purine NTP phosphatase/PRRC1" evidence="12">
    <location>
        <begin position="10"/>
        <end position="171"/>
    </location>
</feature>
<dbReference type="PANTHER" id="PTHR34699:SF2">
    <property type="entry name" value="NON-CANONICAL PURINE NTP PHOSPHATASE_PRRC1 DOMAIN-CONTAINING PROTEIN"/>
    <property type="match status" value="1"/>
</dbReference>
<evidence type="ECO:0000256" key="4">
    <source>
        <dbReference type="ARBA" id="ARBA00022801"/>
    </source>
</evidence>
<evidence type="ECO:0000313" key="13">
    <source>
        <dbReference type="EMBL" id="TCN88884.1"/>
    </source>
</evidence>
<keyword evidence="7 11" id="KW-0464">Manganese</keyword>
<dbReference type="EC" id="3.6.1.73" evidence="11"/>